<organism evidence="3 4">
    <name type="scientific">Shewanella marisflavi</name>
    <dbReference type="NCBI Taxonomy" id="260364"/>
    <lineage>
        <taxon>Bacteria</taxon>
        <taxon>Pseudomonadati</taxon>
        <taxon>Pseudomonadota</taxon>
        <taxon>Gammaproteobacteria</taxon>
        <taxon>Alteromonadales</taxon>
        <taxon>Shewanellaceae</taxon>
        <taxon>Shewanella</taxon>
    </lineage>
</organism>
<dbReference type="CDD" id="cd02869">
    <property type="entry name" value="PseudoU_synth_RluA_like"/>
    <property type="match status" value="1"/>
</dbReference>
<dbReference type="PROSITE" id="PS01129">
    <property type="entry name" value="PSI_RLU"/>
    <property type="match status" value="1"/>
</dbReference>
<reference evidence="3 4" key="1">
    <citation type="submission" date="2017-06" db="EMBL/GenBank/DDBJ databases">
        <title>Complete genome sequence of Shewanella marisflavi EP1 associated with anaerobic 2,4-dinitrotoluene reduction and salt tolerance.</title>
        <authorList>
            <person name="Huang J."/>
        </authorList>
    </citation>
    <scope>NUCLEOTIDE SEQUENCE [LARGE SCALE GENOMIC DNA]</scope>
    <source>
        <strain evidence="3 4">EP1</strain>
    </source>
</reference>
<comment type="similarity">
    <text evidence="1">Belongs to the pseudouridine synthase RluA family.</text>
</comment>
<dbReference type="PANTHER" id="PTHR21600">
    <property type="entry name" value="MITOCHONDRIAL RNA PSEUDOURIDINE SYNTHASE"/>
    <property type="match status" value="1"/>
</dbReference>
<dbReference type="SUPFAM" id="SSF55120">
    <property type="entry name" value="Pseudouridine synthase"/>
    <property type="match status" value="1"/>
</dbReference>
<dbReference type="GO" id="GO:0003723">
    <property type="term" value="F:RNA binding"/>
    <property type="evidence" value="ECO:0007669"/>
    <property type="project" value="InterPro"/>
</dbReference>
<sequence length="224" mass="24908">MYKIIADEADFLVIDKAPGVHFHSQDGHAGVMAQLEIDLGIKLYSVHRLDTMTSGLLLFAKSSAAAAGFTQLFSEHKVQKYYVALAKGKPKKKQGSIVGDMAKSRRSMYKLLRSKENPAITQFFSQSVADGLRLYLLKPLSGKTHQLRVALASLGVPMLGDQLYGGEVSDRGYLHALALGFHWQGADYHYVEMPIQGEVFALDGVKNQLQTWSKPEKLDWPKRN</sequence>
<dbReference type="RefSeq" id="WP_088903513.1">
    <property type="nucleotide sequence ID" value="NZ_CP022272.1"/>
</dbReference>
<dbReference type="AlphaFoldDB" id="A0AAC9XLU8"/>
<name>A0AAC9XLU8_9GAMM</name>
<dbReference type="GO" id="GO:0140098">
    <property type="term" value="F:catalytic activity, acting on RNA"/>
    <property type="evidence" value="ECO:0007669"/>
    <property type="project" value="UniProtKB-ARBA"/>
</dbReference>
<dbReference type="GO" id="GO:0009982">
    <property type="term" value="F:pseudouridine synthase activity"/>
    <property type="evidence" value="ECO:0007669"/>
    <property type="project" value="InterPro"/>
</dbReference>
<dbReference type="Proteomes" id="UP000198233">
    <property type="component" value="Chromosome"/>
</dbReference>
<accession>A0AAC9XLU8</accession>
<dbReference type="PANTHER" id="PTHR21600:SF87">
    <property type="entry name" value="RNA PSEUDOURIDYLATE SYNTHASE DOMAIN-CONTAINING PROTEIN 1"/>
    <property type="match status" value="1"/>
</dbReference>
<dbReference type="Pfam" id="PF00849">
    <property type="entry name" value="PseudoU_synth_2"/>
    <property type="match status" value="1"/>
</dbReference>
<dbReference type="InterPro" id="IPR050188">
    <property type="entry name" value="RluA_PseudoU_synthase"/>
</dbReference>
<dbReference type="InterPro" id="IPR020103">
    <property type="entry name" value="PsdUridine_synth_cat_dom_sf"/>
</dbReference>
<feature type="domain" description="Pseudouridine synthase RsuA/RluA-like" evidence="2">
    <location>
        <begin position="10"/>
        <end position="153"/>
    </location>
</feature>
<evidence type="ECO:0000256" key="1">
    <source>
        <dbReference type="ARBA" id="ARBA00010876"/>
    </source>
</evidence>
<dbReference type="EMBL" id="CP022272">
    <property type="protein sequence ID" value="ASJ95181.1"/>
    <property type="molecule type" value="Genomic_DNA"/>
</dbReference>
<evidence type="ECO:0000313" key="3">
    <source>
        <dbReference type="EMBL" id="ASJ95181.1"/>
    </source>
</evidence>
<evidence type="ECO:0000259" key="2">
    <source>
        <dbReference type="Pfam" id="PF00849"/>
    </source>
</evidence>
<protein>
    <submittedName>
        <fullName evidence="3">TIGR01621 family pseudouridine synthase</fullName>
    </submittedName>
</protein>
<evidence type="ECO:0000313" key="4">
    <source>
        <dbReference type="Proteomes" id="UP000198233"/>
    </source>
</evidence>
<dbReference type="InterPro" id="IPR006224">
    <property type="entry name" value="PsdUridine_synth_RluA-like_CS"/>
</dbReference>
<dbReference type="GO" id="GO:0000455">
    <property type="term" value="P:enzyme-directed rRNA pseudouridine synthesis"/>
    <property type="evidence" value="ECO:0007669"/>
    <property type="project" value="TreeGrafter"/>
</dbReference>
<dbReference type="Gene3D" id="3.30.2350.10">
    <property type="entry name" value="Pseudouridine synthase"/>
    <property type="match status" value="1"/>
</dbReference>
<proteinExistence type="inferred from homology"/>
<dbReference type="InterPro" id="IPR006145">
    <property type="entry name" value="PsdUridine_synth_RsuA/RluA"/>
</dbReference>
<gene>
    <name evidence="3" type="ORF">CFF01_00460</name>
</gene>
<dbReference type="InterPro" id="IPR006508">
    <property type="entry name" value="PsdUridine_synth_RluA-like"/>
</dbReference>
<dbReference type="NCBIfam" id="TIGR01621">
    <property type="entry name" value="RluA-like"/>
    <property type="match status" value="1"/>
</dbReference>
<dbReference type="KEGG" id="smav:CFF01_00460"/>